<feature type="domain" description="YdbS-like PH" evidence="2">
    <location>
        <begin position="73"/>
        <end position="147"/>
    </location>
</feature>
<name>A0ABY3ZZ50_9STAP</name>
<dbReference type="PANTHER" id="PTHR34473">
    <property type="entry name" value="UPF0699 TRANSMEMBRANE PROTEIN YDBS"/>
    <property type="match status" value="1"/>
</dbReference>
<dbReference type="RefSeq" id="WP_243365655.1">
    <property type="nucleotide sequence ID" value="NZ_CP094348.1"/>
</dbReference>
<feature type="transmembrane region" description="Helical" evidence="1">
    <location>
        <begin position="50"/>
        <end position="69"/>
    </location>
</feature>
<dbReference type="EMBL" id="CP094348">
    <property type="protein sequence ID" value="UOB20273.1"/>
    <property type="molecule type" value="Genomic_DNA"/>
</dbReference>
<dbReference type="PANTHER" id="PTHR34473:SF2">
    <property type="entry name" value="UPF0699 TRANSMEMBRANE PROTEIN YDBT"/>
    <property type="match status" value="1"/>
</dbReference>
<dbReference type="Pfam" id="PF03703">
    <property type="entry name" value="bPH_2"/>
    <property type="match status" value="1"/>
</dbReference>
<proteinExistence type="predicted"/>
<accession>A0ABY3ZZ50</accession>
<keyword evidence="1" id="KW-0812">Transmembrane</keyword>
<evidence type="ECO:0000313" key="3">
    <source>
        <dbReference type="EMBL" id="UOB20273.1"/>
    </source>
</evidence>
<dbReference type="InterPro" id="IPR005182">
    <property type="entry name" value="YdbS-like_PH"/>
</dbReference>
<feature type="transmembrane region" description="Helical" evidence="1">
    <location>
        <begin position="18"/>
        <end position="38"/>
    </location>
</feature>
<reference evidence="3" key="1">
    <citation type="submission" date="2022-03" db="EMBL/GenBank/DDBJ databases">
        <authorList>
            <person name="Vrbovska V."/>
            <person name="Kovarovic V."/>
            <person name="Botka T."/>
            <person name="Pantucek R."/>
        </authorList>
    </citation>
    <scope>NUCLEOTIDE SEQUENCE</scope>
    <source>
        <strain evidence="3">CCM 2609</strain>
    </source>
</reference>
<reference evidence="3" key="2">
    <citation type="submission" date="2022-04" db="EMBL/GenBank/DDBJ databases">
        <title>Antimicrobial genetic elements in methicillin-resistant Macrococcus armenti.</title>
        <authorList>
            <person name="Keller J.E."/>
            <person name="Schwendener S."/>
            <person name="Pantucek R."/>
            <person name="Perreten V."/>
        </authorList>
    </citation>
    <scope>NUCLEOTIDE SEQUENCE</scope>
    <source>
        <strain evidence="3">CCM 2609</strain>
    </source>
</reference>
<evidence type="ECO:0000259" key="2">
    <source>
        <dbReference type="Pfam" id="PF03703"/>
    </source>
</evidence>
<dbReference type="Proteomes" id="UP000830343">
    <property type="component" value="Chromosome"/>
</dbReference>
<organism evidence="3 4">
    <name type="scientific">Macrococcus armenti</name>
    <dbReference type="NCBI Taxonomy" id="2875764"/>
    <lineage>
        <taxon>Bacteria</taxon>
        <taxon>Bacillati</taxon>
        <taxon>Bacillota</taxon>
        <taxon>Bacilli</taxon>
        <taxon>Bacillales</taxon>
        <taxon>Staphylococcaceae</taxon>
        <taxon>Macrococcus</taxon>
    </lineage>
</organism>
<sequence>MYFDDLSFYQPKSAVKYMYVKAIILFILFAVIASVIYFGMHHYLTVKYDFLIFLLLLYPLYKVLIGVRLRQKYTKYQLNRATLEVSSGAYFTKRMALPVDIMQSVCIKRGWLMEKFKLAQITVYTRGDSNVMPLMHTDDAERIASQIIERIKEIHYEH</sequence>
<evidence type="ECO:0000256" key="1">
    <source>
        <dbReference type="SAM" id="Phobius"/>
    </source>
</evidence>
<keyword evidence="4" id="KW-1185">Reference proteome</keyword>
<keyword evidence="1" id="KW-0472">Membrane</keyword>
<protein>
    <submittedName>
        <fullName evidence="3">PH domain-containing protein</fullName>
    </submittedName>
</protein>
<gene>
    <name evidence="3" type="ORF">MRZ06_09795</name>
</gene>
<evidence type="ECO:0000313" key="4">
    <source>
        <dbReference type="Proteomes" id="UP000830343"/>
    </source>
</evidence>
<keyword evidence="1" id="KW-1133">Transmembrane helix</keyword>